<dbReference type="EMBL" id="HF935781">
    <property type="protein sequence ID" value="CCX13158.1"/>
    <property type="molecule type" value="Genomic_DNA"/>
</dbReference>
<evidence type="ECO:0000313" key="1">
    <source>
        <dbReference type="EMBL" id="CCX13158.1"/>
    </source>
</evidence>
<dbReference type="Proteomes" id="UP000018144">
    <property type="component" value="Unassembled WGS sequence"/>
</dbReference>
<sequence>MMPPFFRLESFSIAFTCSVSRLPGKNRRCGIAPEYEDEYIHLVHWDVFLTVMGLLSDP</sequence>
<organism evidence="1 2">
    <name type="scientific">Pyronema omphalodes (strain CBS 100304)</name>
    <name type="common">Pyronema confluens</name>
    <dbReference type="NCBI Taxonomy" id="1076935"/>
    <lineage>
        <taxon>Eukaryota</taxon>
        <taxon>Fungi</taxon>
        <taxon>Dikarya</taxon>
        <taxon>Ascomycota</taxon>
        <taxon>Pezizomycotina</taxon>
        <taxon>Pezizomycetes</taxon>
        <taxon>Pezizales</taxon>
        <taxon>Pyronemataceae</taxon>
        <taxon>Pyronema</taxon>
    </lineage>
</organism>
<proteinExistence type="predicted"/>
<gene>
    <name evidence="1" type="ORF">PCON_12751</name>
</gene>
<reference evidence="1 2" key="1">
    <citation type="journal article" date="2013" name="PLoS Genet.">
        <title>The genome and development-dependent transcriptomes of Pyronema confluens: a window into fungal evolution.</title>
        <authorList>
            <person name="Traeger S."/>
            <person name="Altegoer F."/>
            <person name="Freitag M."/>
            <person name="Gabaldon T."/>
            <person name="Kempken F."/>
            <person name="Kumar A."/>
            <person name="Marcet-Houben M."/>
            <person name="Poggeler S."/>
            <person name="Stajich J.E."/>
            <person name="Nowrousian M."/>
        </authorList>
    </citation>
    <scope>NUCLEOTIDE SEQUENCE [LARGE SCALE GENOMIC DNA]</scope>
    <source>
        <strain evidence="2">CBS 100304</strain>
        <tissue evidence="1">Vegetative mycelium</tissue>
    </source>
</reference>
<keyword evidence="2" id="KW-1185">Reference proteome</keyword>
<accession>U4L7P2</accession>
<dbReference type="AlphaFoldDB" id="U4L7P2"/>
<name>U4L7P2_PYROM</name>
<evidence type="ECO:0000313" key="2">
    <source>
        <dbReference type="Proteomes" id="UP000018144"/>
    </source>
</evidence>
<protein>
    <submittedName>
        <fullName evidence="1">Uncharacterized protein</fullName>
    </submittedName>
</protein>